<comment type="similarity">
    <text evidence="3 18">Belongs to the thiolase-like superfamily. Beta-ketoacyl-ACP synthases family.</text>
</comment>
<evidence type="ECO:0000259" key="19">
    <source>
        <dbReference type="PROSITE" id="PS52004"/>
    </source>
</evidence>
<evidence type="ECO:0000256" key="7">
    <source>
        <dbReference type="ARBA" id="ARBA00022516"/>
    </source>
</evidence>
<dbReference type="HOGENOM" id="CLU_000022_69_2_6"/>
<dbReference type="Pfam" id="PF00109">
    <property type="entry name" value="ketoacyl-synt"/>
    <property type="match status" value="1"/>
</dbReference>
<evidence type="ECO:0000256" key="10">
    <source>
        <dbReference type="ARBA" id="ARBA00023098"/>
    </source>
</evidence>
<dbReference type="Proteomes" id="UP000019087">
    <property type="component" value="Chromosome"/>
</dbReference>
<evidence type="ECO:0000313" key="21">
    <source>
        <dbReference type="Proteomes" id="UP000019087"/>
    </source>
</evidence>
<evidence type="ECO:0000256" key="8">
    <source>
        <dbReference type="ARBA" id="ARBA00022679"/>
    </source>
</evidence>
<comment type="catalytic activity">
    <reaction evidence="16">
        <text>(3Z)-decenoyl-[ACP] + malonyl-[ACP] + H(+) = 3-oxo-(5Z)-dodecenoyl-[ACP] + holo-[ACP] + CO2</text>
        <dbReference type="Rhea" id="RHEA:54940"/>
        <dbReference type="Rhea" id="RHEA-COMP:9623"/>
        <dbReference type="Rhea" id="RHEA-COMP:9685"/>
        <dbReference type="Rhea" id="RHEA-COMP:9927"/>
        <dbReference type="Rhea" id="RHEA-COMP:14042"/>
        <dbReference type="ChEBI" id="CHEBI:15378"/>
        <dbReference type="ChEBI" id="CHEBI:16526"/>
        <dbReference type="ChEBI" id="CHEBI:64479"/>
        <dbReference type="ChEBI" id="CHEBI:78449"/>
        <dbReference type="ChEBI" id="CHEBI:78798"/>
        <dbReference type="ChEBI" id="CHEBI:138410"/>
    </reaction>
    <physiologicalReaction direction="left-to-right" evidence="16">
        <dbReference type="Rhea" id="RHEA:54941"/>
    </physiologicalReaction>
</comment>
<protein>
    <recommendedName>
        <fullName evidence="13">3-oxoacyl-[acyl-carrier-protein] synthase 1</fullName>
        <ecNumber evidence="5">2.3.1.41</ecNumber>
    </recommendedName>
    <alternativeName>
        <fullName evidence="14">3-oxoacyl-[acyl-carrier-protein] synthase I</fullName>
    </alternativeName>
    <alternativeName>
        <fullName evidence="15">Beta-ketoacyl-ACP synthase I</fullName>
    </alternativeName>
</protein>
<dbReference type="InterPro" id="IPR000794">
    <property type="entry name" value="Beta-ketoacyl_synthase"/>
</dbReference>
<dbReference type="Pfam" id="PF02801">
    <property type="entry name" value="Ketoacyl-synt_C"/>
    <property type="match status" value="1"/>
</dbReference>
<evidence type="ECO:0000256" key="12">
    <source>
        <dbReference type="ARBA" id="ARBA00023315"/>
    </source>
</evidence>
<dbReference type="PROSITE" id="PS00606">
    <property type="entry name" value="KS3_1"/>
    <property type="match status" value="1"/>
</dbReference>
<keyword evidence="6" id="KW-0963">Cytoplasm</keyword>
<comment type="subcellular location">
    <subcellularLocation>
        <location evidence="1">Cytoplasm</location>
    </subcellularLocation>
</comment>
<evidence type="ECO:0000256" key="3">
    <source>
        <dbReference type="ARBA" id="ARBA00008467"/>
    </source>
</evidence>
<dbReference type="InterPro" id="IPR014030">
    <property type="entry name" value="Ketoacyl_synth_N"/>
</dbReference>
<reference evidence="20 21" key="1">
    <citation type="journal article" date="2013" name="BMC Genomics">
        <title>Comparative analysis of genome sequences from four strains of the Buchnera aphidicola Mp endosymbion of the green peach aphid, Myzus persicae.</title>
        <authorList>
            <person name="Jiang Z."/>
            <person name="Jones D.H."/>
            <person name="Khuri S."/>
            <person name="Tsinoremas N.F."/>
            <person name="Wyss T."/>
            <person name="Jander G."/>
            <person name="Wilson A.C."/>
        </authorList>
    </citation>
    <scope>NUCLEOTIDE SEQUENCE [LARGE SCALE GENOMIC DNA]</scope>
    <source>
        <strain evidence="21">str. USDA (Myzus persicae)</strain>
    </source>
</reference>
<dbReference type="KEGG" id="bapu:BUMPUSDA_CDS00502"/>
<dbReference type="UniPathway" id="UPA00094"/>
<evidence type="ECO:0000256" key="1">
    <source>
        <dbReference type="ARBA" id="ARBA00004496"/>
    </source>
</evidence>
<dbReference type="InterPro" id="IPR018201">
    <property type="entry name" value="Ketoacyl_synth_AS"/>
</dbReference>
<evidence type="ECO:0000256" key="2">
    <source>
        <dbReference type="ARBA" id="ARBA00005194"/>
    </source>
</evidence>
<name>W0P4A2_BUCMP</name>
<dbReference type="RefSeq" id="WP_025368739.1">
    <property type="nucleotide sequence ID" value="NZ_CP002697.1"/>
</dbReference>
<dbReference type="PANTHER" id="PTHR11712">
    <property type="entry name" value="POLYKETIDE SYNTHASE-RELATED"/>
    <property type="match status" value="1"/>
</dbReference>
<organism evidence="20 21">
    <name type="scientific">Buchnera aphidicola str. USDA</name>
    <name type="common">Myzus persicae</name>
    <dbReference type="NCBI Taxonomy" id="1009856"/>
    <lineage>
        <taxon>Bacteria</taxon>
        <taxon>Pseudomonadati</taxon>
        <taxon>Pseudomonadota</taxon>
        <taxon>Gammaproteobacteria</taxon>
        <taxon>Enterobacterales</taxon>
        <taxon>Erwiniaceae</taxon>
        <taxon>Buchnera</taxon>
    </lineage>
</organism>
<dbReference type="EMBL" id="CP002697">
    <property type="protein sequence ID" value="AHG60277.1"/>
    <property type="molecule type" value="Genomic_DNA"/>
</dbReference>
<comment type="subunit">
    <text evidence="4">Homodimer.</text>
</comment>
<keyword evidence="11" id="KW-0275">Fatty acid biosynthesis</keyword>
<keyword evidence="7" id="KW-0444">Lipid biosynthesis</keyword>
<gene>
    <name evidence="20" type="primary">fabb</name>
    <name evidence="20" type="ORF">BUMPUSDA_CDS00502</name>
</gene>
<keyword evidence="8 18" id="KW-0808">Transferase</keyword>
<dbReference type="InterPro" id="IPR014031">
    <property type="entry name" value="Ketoacyl_synth_C"/>
</dbReference>
<evidence type="ECO:0000256" key="5">
    <source>
        <dbReference type="ARBA" id="ARBA00013191"/>
    </source>
</evidence>
<evidence type="ECO:0000313" key="20">
    <source>
        <dbReference type="EMBL" id="AHG60277.1"/>
    </source>
</evidence>
<dbReference type="SMART" id="SM00825">
    <property type="entry name" value="PKS_KS"/>
    <property type="match status" value="1"/>
</dbReference>
<dbReference type="SUPFAM" id="SSF53901">
    <property type="entry name" value="Thiolase-like"/>
    <property type="match status" value="2"/>
</dbReference>
<proteinExistence type="inferred from homology"/>
<feature type="domain" description="Ketosynthase family 3 (KS3)" evidence="19">
    <location>
        <begin position="1"/>
        <end position="407"/>
    </location>
</feature>
<evidence type="ECO:0000256" key="14">
    <source>
        <dbReference type="ARBA" id="ARBA00041620"/>
    </source>
</evidence>
<dbReference type="PANTHER" id="PTHR11712:SF306">
    <property type="entry name" value="3-OXOACYL-[ACYL-CARRIER-PROTEIN] SYNTHASE 1"/>
    <property type="match status" value="1"/>
</dbReference>
<dbReference type="PROSITE" id="PS52004">
    <property type="entry name" value="KS3_2"/>
    <property type="match status" value="1"/>
</dbReference>
<dbReference type="CDD" id="cd00834">
    <property type="entry name" value="KAS_I_II"/>
    <property type="match status" value="1"/>
</dbReference>
<evidence type="ECO:0000256" key="6">
    <source>
        <dbReference type="ARBA" id="ARBA00022490"/>
    </source>
</evidence>
<dbReference type="AlphaFoldDB" id="W0P4A2"/>
<sequence length="408" mass="44397">MRRVVITGLGIISSIGNNKKEVLNSLYNGTSGIVFSEEMKALGLHSQIHGSIKLINKNILTHKITRFMNDASIYSFLSMIQAIKDASIKTKEYQNNPRVGLIAGSGCSFLKHQVYQSSVKSKKRSTSVFNSMNPYFAIKTMPSGISACLSTLFKIHGVNYSISSACATSAHCIGNAFELIKFGKQDLIFAGGGDEISLELASAFDTMRVLSSNFNNTPRTASRVYDINRDGFVISGGAGILVLEELNFALSRSARIYAEIIGYGTASDGENMVLPSEKGAVRCMNLARKEKNTSIDYINVHGTSTQMGDLIELQAIKEVFHNEKKPMISATKSITGHALGASGVHEIIYTLLMLKYNFIAPTINIQILEPNAADMNIIQKTINTPINTAMSNSFGFGGTNVSLILQKY</sequence>
<evidence type="ECO:0000256" key="16">
    <source>
        <dbReference type="ARBA" id="ARBA00048121"/>
    </source>
</evidence>
<comment type="catalytic activity">
    <reaction evidence="17">
        <text>a fatty acyl-[ACP] + malonyl-[ACP] + H(+) = a 3-oxoacyl-[ACP] + holo-[ACP] + CO2</text>
        <dbReference type="Rhea" id="RHEA:22836"/>
        <dbReference type="Rhea" id="RHEA-COMP:9623"/>
        <dbReference type="Rhea" id="RHEA-COMP:9685"/>
        <dbReference type="Rhea" id="RHEA-COMP:9916"/>
        <dbReference type="Rhea" id="RHEA-COMP:14125"/>
        <dbReference type="ChEBI" id="CHEBI:15378"/>
        <dbReference type="ChEBI" id="CHEBI:16526"/>
        <dbReference type="ChEBI" id="CHEBI:64479"/>
        <dbReference type="ChEBI" id="CHEBI:78449"/>
        <dbReference type="ChEBI" id="CHEBI:78776"/>
        <dbReference type="ChEBI" id="CHEBI:138651"/>
        <dbReference type="EC" id="2.3.1.41"/>
    </reaction>
    <physiologicalReaction direction="left-to-right" evidence="17">
        <dbReference type="Rhea" id="RHEA:22837"/>
    </physiologicalReaction>
</comment>
<keyword evidence="10" id="KW-0443">Lipid metabolism</keyword>
<dbReference type="InterPro" id="IPR020841">
    <property type="entry name" value="PKS_Beta-ketoAc_synthase_dom"/>
</dbReference>
<dbReference type="GO" id="GO:0006633">
    <property type="term" value="P:fatty acid biosynthetic process"/>
    <property type="evidence" value="ECO:0007669"/>
    <property type="project" value="UniProtKB-UniPathway"/>
</dbReference>
<dbReference type="PATRIC" id="fig|1009856.3.peg.83"/>
<accession>W0P4A2</accession>
<evidence type="ECO:0000256" key="11">
    <source>
        <dbReference type="ARBA" id="ARBA00023160"/>
    </source>
</evidence>
<evidence type="ECO:0000256" key="13">
    <source>
        <dbReference type="ARBA" id="ARBA00039450"/>
    </source>
</evidence>
<keyword evidence="12" id="KW-0012">Acyltransferase</keyword>
<evidence type="ECO:0000256" key="4">
    <source>
        <dbReference type="ARBA" id="ARBA00011738"/>
    </source>
</evidence>
<evidence type="ECO:0000256" key="18">
    <source>
        <dbReference type="RuleBase" id="RU003694"/>
    </source>
</evidence>
<evidence type="ECO:0000256" key="17">
    <source>
        <dbReference type="ARBA" id="ARBA00048506"/>
    </source>
</evidence>
<dbReference type="GO" id="GO:0004315">
    <property type="term" value="F:3-oxoacyl-[acyl-carrier-protein] synthase activity"/>
    <property type="evidence" value="ECO:0007669"/>
    <property type="project" value="UniProtKB-EC"/>
</dbReference>
<evidence type="ECO:0000256" key="9">
    <source>
        <dbReference type="ARBA" id="ARBA00022832"/>
    </source>
</evidence>
<keyword evidence="9" id="KW-0276">Fatty acid metabolism</keyword>
<dbReference type="GO" id="GO:0005829">
    <property type="term" value="C:cytosol"/>
    <property type="evidence" value="ECO:0007669"/>
    <property type="project" value="TreeGrafter"/>
</dbReference>
<comment type="pathway">
    <text evidence="2">Lipid metabolism; fatty acid biosynthesis.</text>
</comment>
<evidence type="ECO:0000256" key="15">
    <source>
        <dbReference type="ARBA" id="ARBA00042143"/>
    </source>
</evidence>
<dbReference type="EC" id="2.3.1.41" evidence="5"/>
<dbReference type="Gene3D" id="3.40.47.10">
    <property type="match status" value="1"/>
</dbReference>
<dbReference type="InterPro" id="IPR016039">
    <property type="entry name" value="Thiolase-like"/>
</dbReference>